<accession>A0AAW4VGE7</accession>
<name>A0AAW4VGE7_9FIRM</name>
<feature type="compositionally biased region" description="Basic and acidic residues" evidence="1">
    <location>
        <begin position="274"/>
        <end position="283"/>
    </location>
</feature>
<dbReference type="AlphaFoldDB" id="A0AAW4VGE7"/>
<evidence type="ECO:0000313" key="3">
    <source>
        <dbReference type="Proteomes" id="UP001197827"/>
    </source>
</evidence>
<dbReference type="EMBL" id="JAJDKQ010000028">
    <property type="protein sequence ID" value="MCB8562689.1"/>
    <property type="molecule type" value="Genomic_DNA"/>
</dbReference>
<dbReference type="Proteomes" id="UP001197827">
    <property type="component" value="Unassembled WGS sequence"/>
</dbReference>
<reference evidence="2" key="1">
    <citation type="submission" date="2021-10" db="EMBL/GenBank/DDBJ databases">
        <title>Collection of gut derived symbiotic bacterial strains cultured from healthy donors.</title>
        <authorList>
            <person name="Lin H."/>
            <person name="Littmann E."/>
            <person name="Kohout C."/>
            <person name="Pamer E.G."/>
        </authorList>
    </citation>
    <scope>NUCLEOTIDE SEQUENCE</scope>
    <source>
        <strain evidence="2">DFI.5.2</strain>
    </source>
</reference>
<organism evidence="2 3">
    <name type="scientific">Faecalibacillus intestinalis</name>
    <dbReference type="NCBI Taxonomy" id="1982626"/>
    <lineage>
        <taxon>Bacteria</taxon>
        <taxon>Bacillati</taxon>
        <taxon>Bacillota</taxon>
        <taxon>Erysipelotrichia</taxon>
        <taxon>Erysipelotrichales</taxon>
        <taxon>Coprobacillaceae</taxon>
        <taxon>Faecalibacillus</taxon>
    </lineage>
</organism>
<comment type="caution">
    <text evidence="2">The sequence shown here is derived from an EMBL/GenBank/DDBJ whole genome shotgun (WGS) entry which is preliminary data.</text>
</comment>
<evidence type="ECO:0000313" key="2">
    <source>
        <dbReference type="EMBL" id="MCB8562689.1"/>
    </source>
</evidence>
<sequence>MSKEEFAQHMKEKKNKLFNRANEETVKVVGDPHSFIDFLNLQAIIDYTVTNTLLVHSQNPKATLLKDFSHWSDANAYLQKGSKGIEILEPGNEYQRRDGSIGINYNPKTVFDVSSISNNERFVEKPKVYSPNEIVSSIIYRTEIKPEVVSNDSTLPEDVFFDEKSKTVYVKDGQDPFVMINGLLREYAFVECFEQGISRQEASFIAKSAGYLLSQKYHVDGYDTSFASECLSYFSGSEPFGAKKELERIKSVSSQISERMEHGLYALQQNRQPKQTERSNYER</sequence>
<feature type="region of interest" description="Disordered" evidence="1">
    <location>
        <begin position="264"/>
        <end position="283"/>
    </location>
</feature>
<evidence type="ECO:0000256" key="1">
    <source>
        <dbReference type="SAM" id="MobiDB-lite"/>
    </source>
</evidence>
<proteinExistence type="predicted"/>
<protein>
    <recommendedName>
        <fullName evidence="4">DNA primase</fullName>
    </recommendedName>
</protein>
<gene>
    <name evidence="2" type="ORF">LJD74_11895</name>
</gene>
<evidence type="ECO:0008006" key="4">
    <source>
        <dbReference type="Google" id="ProtNLM"/>
    </source>
</evidence>